<dbReference type="EMBL" id="CP144745">
    <property type="protein sequence ID" value="WVZ51373.1"/>
    <property type="molecule type" value="Genomic_DNA"/>
</dbReference>
<evidence type="ECO:0000256" key="1">
    <source>
        <dbReference type="SAM" id="MobiDB-lite"/>
    </source>
</evidence>
<name>A0AAQ3PP84_PASNO</name>
<protein>
    <recommendedName>
        <fullName evidence="4">Myb/SANT-like domain-containing protein</fullName>
    </recommendedName>
</protein>
<organism evidence="2 3">
    <name type="scientific">Paspalum notatum var. saurae</name>
    <dbReference type="NCBI Taxonomy" id="547442"/>
    <lineage>
        <taxon>Eukaryota</taxon>
        <taxon>Viridiplantae</taxon>
        <taxon>Streptophyta</taxon>
        <taxon>Embryophyta</taxon>
        <taxon>Tracheophyta</taxon>
        <taxon>Spermatophyta</taxon>
        <taxon>Magnoliopsida</taxon>
        <taxon>Liliopsida</taxon>
        <taxon>Poales</taxon>
        <taxon>Poaceae</taxon>
        <taxon>PACMAD clade</taxon>
        <taxon>Panicoideae</taxon>
        <taxon>Andropogonodae</taxon>
        <taxon>Paspaleae</taxon>
        <taxon>Paspalinae</taxon>
        <taxon>Paspalum</taxon>
    </lineage>
</organism>
<feature type="region of interest" description="Disordered" evidence="1">
    <location>
        <begin position="177"/>
        <end position="221"/>
    </location>
</feature>
<keyword evidence="3" id="KW-1185">Reference proteome</keyword>
<dbReference type="AlphaFoldDB" id="A0AAQ3PP84"/>
<accession>A0AAQ3PP84</accession>
<evidence type="ECO:0000313" key="3">
    <source>
        <dbReference type="Proteomes" id="UP001341281"/>
    </source>
</evidence>
<reference evidence="2 3" key="1">
    <citation type="submission" date="2024-02" db="EMBL/GenBank/DDBJ databases">
        <title>High-quality chromosome-scale genome assembly of Pensacola bahiagrass (Paspalum notatum Flugge var. saurae).</title>
        <authorList>
            <person name="Vega J.M."/>
            <person name="Podio M."/>
            <person name="Orjuela J."/>
            <person name="Siena L.A."/>
            <person name="Pessino S.C."/>
            <person name="Combes M.C."/>
            <person name="Mariac C."/>
            <person name="Albertini E."/>
            <person name="Pupilli F."/>
            <person name="Ortiz J.P.A."/>
            <person name="Leblanc O."/>
        </authorList>
    </citation>
    <scope>NUCLEOTIDE SEQUENCE [LARGE SCALE GENOMIC DNA]</scope>
    <source>
        <strain evidence="2">R1</strain>
        <tissue evidence="2">Leaf</tissue>
    </source>
</reference>
<proteinExistence type="predicted"/>
<dbReference type="Proteomes" id="UP001341281">
    <property type="component" value="Chromosome 01"/>
</dbReference>
<evidence type="ECO:0008006" key="4">
    <source>
        <dbReference type="Google" id="ProtNLM"/>
    </source>
</evidence>
<dbReference type="PANTHER" id="PTHR47906">
    <property type="entry name" value="OSJNBB0050O03.9 PROTEIN-RELATED"/>
    <property type="match status" value="1"/>
</dbReference>
<evidence type="ECO:0000313" key="2">
    <source>
        <dbReference type="EMBL" id="WVZ51373.1"/>
    </source>
</evidence>
<gene>
    <name evidence="2" type="ORF">U9M48_002525</name>
</gene>
<dbReference type="PANTHER" id="PTHR47906:SF5">
    <property type="entry name" value="OS05G0118600 PROTEIN"/>
    <property type="match status" value="1"/>
</dbReference>
<feature type="compositionally biased region" description="Acidic residues" evidence="1">
    <location>
        <begin position="178"/>
        <end position="188"/>
    </location>
</feature>
<sequence>MKIAMAKGKLMADAFASPREKTITWHEDQTRFMLEWCIEYQKKQHAGFKFKKPHFMLCADALNKKFTMGVTVTQVERHYRFHKENWGFITKALKNSGNTFDHTRCMVKISESEKSTLNDRERRLFAKPIKWYKEMEELFIDSSATGSFARDQNTCLADNDDADNDESDDLIDLNYEAPIDDLEGDDSDTLPSPSMKGLRGNTFSNNSNKHPRGNKSPTKTTFKTKSRFTECSNEVNATIKSLRDTLASIPPPQMHSPQMPAVQMPQMTDPHATLWQRLEAIPLTPDQRVIIGEHLSTKENERKCGWLCNVSDDTLNAWVFKFLCEKEGFTL</sequence>